<evidence type="ECO:0000313" key="2">
    <source>
        <dbReference type="Proteomes" id="UP000283975"/>
    </source>
</evidence>
<protein>
    <submittedName>
        <fullName evidence="1">Uncharacterized protein</fullName>
    </submittedName>
</protein>
<organism evidence="1 2">
    <name type="scientific">Enterocloster bolteae</name>
    <dbReference type="NCBI Taxonomy" id="208479"/>
    <lineage>
        <taxon>Bacteria</taxon>
        <taxon>Bacillati</taxon>
        <taxon>Bacillota</taxon>
        <taxon>Clostridia</taxon>
        <taxon>Lachnospirales</taxon>
        <taxon>Lachnospiraceae</taxon>
        <taxon>Enterocloster</taxon>
    </lineage>
</organism>
<reference evidence="1 2" key="1">
    <citation type="submission" date="2018-08" db="EMBL/GenBank/DDBJ databases">
        <title>A genome reference for cultivated species of the human gut microbiota.</title>
        <authorList>
            <person name="Zou Y."/>
            <person name="Xue W."/>
            <person name="Luo G."/>
        </authorList>
    </citation>
    <scope>NUCLEOTIDE SEQUENCE [LARGE SCALE GENOMIC DNA]</scope>
    <source>
        <strain evidence="1 2">AM35-14</strain>
    </source>
</reference>
<dbReference type="EMBL" id="QSHZ01000029">
    <property type="protein sequence ID" value="RHC52767.1"/>
    <property type="molecule type" value="Genomic_DNA"/>
</dbReference>
<dbReference type="AlphaFoldDB" id="A0A414AQ72"/>
<accession>A0A414AQ72</accession>
<dbReference type="Proteomes" id="UP000283975">
    <property type="component" value="Unassembled WGS sequence"/>
</dbReference>
<name>A0A414AQ72_9FIRM</name>
<proteinExistence type="predicted"/>
<gene>
    <name evidence="1" type="ORF">DW839_22950</name>
</gene>
<sequence length="67" mass="7652">MLYKVKYYTLSRGADGSIGNIKQYSDVWYTEVCIANIPQVLEAIVKNKKNDKYVPVVTNIEMIDGHL</sequence>
<evidence type="ECO:0000313" key="1">
    <source>
        <dbReference type="EMBL" id="RHC52767.1"/>
    </source>
</evidence>
<comment type="caution">
    <text evidence="1">The sequence shown here is derived from an EMBL/GenBank/DDBJ whole genome shotgun (WGS) entry which is preliminary data.</text>
</comment>